<dbReference type="EMBL" id="WJBU01000005">
    <property type="protein sequence ID" value="MRD46813.1"/>
    <property type="molecule type" value="Genomic_DNA"/>
</dbReference>
<dbReference type="Pfam" id="PF14907">
    <property type="entry name" value="NTP_transf_5"/>
    <property type="match status" value="1"/>
</dbReference>
<sequence>MDNRQVIPSEHSSDDYRQWMCAALRGEQPTWNWPHDAKTIEAFVSMVDVEGIGPLLYRAYSPAWPTALRDALHRRAAAGGMWELHHQQALTAALNSLAQAQVPAILMKGTALAYSLYADASLRPRGDTDLMISPHDGDKACQALEAHGFKRENAVRGRFISYQSSFTTVDASGFAHTLDVHWRLNNSEVLARLLTFDELASGAAPLTRLSDKAMAASAVHLLLVACIHRCSHRQNPYFVDDVAHHTDSRLIWLYDIHLLAESLTIAEWQSLIDLARSKDLLAICIESLLLAQQCFGTALPATLTKTPAAADQAGTPSRYLESSRLRQQWMDFVALRNPLHQLQFIRELAFPPAAYMRAKYADESPAALAWLPWLYARRAVQGIGKRWLGMDSSR</sequence>
<evidence type="ECO:0000313" key="2">
    <source>
        <dbReference type="Proteomes" id="UP000487350"/>
    </source>
</evidence>
<dbReference type="Gene3D" id="3.30.460.40">
    <property type="match status" value="1"/>
</dbReference>
<organism evidence="1 2">
    <name type="scientific">Caenimonas koreensis DSM 17982</name>
    <dbReference type="NCBI Taxonomy" id="1121255"/>
    <lineage>
        <taxon>Bacteria</taxon>
        <taxon>Pseudomonadati</taxon>
        <taxon>Pseudomonadota</taxon>
        <taxon>Betaproteobacteria</taxon>
        <taxon>Burkholderiales</taxon>
        <taxon>Comamonadaceae</taxon>
        <taxon>Caenimonas</taxon>
    </lineage>
</organism>
<keyword evidence="2" id="KW-1185">Reference proteome</keyword>
<gene>
    <name evidence="1" type="ORF">GHT07_05970</name>
</gene>
<dbReference type="OrthoDB" id="184671at2"/>
<proteinExistence type="predicted"/>
<evidence type="ECO:0000313" key="1">
    <source>
        <dbReference type="EMBL" id="MRD46813.1"/>
    </source>
</evidence>
<accession>A0A844B114</accession>
<reference evidence="1 2" key="1">
    <citation type="submission" date="2019-11" db="EMBL/GenBank/DDBJ databases">
        <title>Caenimonas koreensis gen. nov., sp. nov., isolated from activated sludge.</title>
        <authorList>
            <person name="Seung H.R."/>
        </authorList>
    </citation>
    <scope>NUCLEOTIDE SEQUENCE [LARGE SCALE GENOMIC DNA]</scope>
    <source>
        <strain evidence="1 2">EMB320</strain>
    </source>
</reference>
<dbReference type="InterPro" id="IPR039498">
    <property type="entry name" value="NTP_transf_5"/>
</dbReference>
<dbReference type="Proteomes" id="UP000487350">
    <property type="component" value="Unassembled WGS sequence"/>
</dbReference>
<name>A0A844B114_9BURK</name>
<dbReference type="AlphaFoldDB" id="A0A844B114"/>
<evidence type="ECO:0008006" key="3">
    <source>
        <dbReference type="Google" id="ProtNLM"/>
    </source>
</evidence>
<dbReference type="RefSeq" id="WP_153584151.1">
    <property type="nucleotide sequence ID" value="NZ_WJBU01000005.1"/>
</dbReference>
<protein>
    <recommendedName>
        <fullName evidence="3">Nucleotidyltransferase</fullName>
    </recommendedName>
</protein>
<comment type="caution">
    <text evidence="1">The sequence shown here is derived from an EMBL/GenBank/DDBJ whole genome shotgun (WGS) entry which is preliminary data.</text>
</comment>